<gene>
    <name evidence="1" type="ORF">V202x_21430</name>
</gene>
<protein>
    <submittedName>
        <fullName evidence="1">Uncharacterized protein</fullName>
    </submittedName>
</protein>
<accession>A0A517WU26</accession>
<organism evidence="1 2">
    <name type="scientific">Gimesia aquarii</name>
    <dbReference type="NCBI Taxonomy" id="2527964"/>
    <lineage>
        <taxon>Bacteria</taxon>
        <taxon>Pseudomonadati</taxon>
        <taxon>Planctomycetota</taxon>
        <taxon>Planctomycetia</taxon>
        <taxon>Planctomycetales</taxon>
        <taxon>Planctomycetaceae</taxon>
        <taxon>Gimesia</taxon>
    </lineage>
</organism>
<dbReference type="AlphaFoldDB" id="A0A517WU26"/>
<sequence length="84" mass="9295">MGRRLTIYISDSSAIGPKTTKDEIKNSLFLAVFKTVVAPIITLSPLWREGQNKTKTKPSFITPHQLEIPLVSVEGNLLPAEFLS</sequence>
<dbReference type="EMBL" id="CP037422">
    <property type="protein sequence ID" value="QDU08773.1"/>
    <property type="molecule type" value="Genomic_DNA"/>
</dbReference>
<keyword evidence="2" id="KW-1185">Reference proteome</keyword>
<proteinExistence type="predicted"/>
<evidence type="ECO:0000313" key="1">
    <source>
        <dbReference type="EMBL" id="QDU08773.1"/>
    </source>
</evidence>
<reference evidence="1 2" key="1">
    <citation type="submission" date="2019-03" db="EMBL/GenBank/DDBJ databases">
        <title>Deep-cultivation of Planctomycetes and their phenomic and genomic characterization uncovers novel biology.</title>
        <authorList>
            <person name="Wiegand S."/>
            <person name="Jogler M."/>
            <person name="Boedeker C."/>
            <person name="Pinto D."/>
            <person name="Vollmers J."/>
            <person name="Rivas-Marin E."/>
            <person name="Kohn T."/>
            <person name="Peeters S.H."/>
            <person name="Heuer A."/>
            <person name="Rast P."/>
            <person name="Oberbeckmann S."/>
            <person name="Bunk B."/>
            <person name="Jeske O."/>
            <person name="Meyerdierks A."/>
            <person name="Storesund J.E."/>
            <person name="Kallscheuer N."/>
            <person name="Luecker S."/>
            <person name="Lage O.M."/>
            <person name="Pohl T."/>
            <person name="Merkel B.J."/>
            <person name="Hornburger P."/>
            <person name="Mueller R.-W."/>
            <person name="Bruemmer F."/>
            <person name="Labrenz M."/>
            <person name="Spormann A.M."/>
            <person name="Op den Camp H."/>
            <person name="Overmann J."/>
            <person name="Amann R."/>
            <person name="Jetten M.S.M."/>
            <person name="Mascher T."/>
            <person name="Medema M.H."/>
            <person name="Devos D.P."/>
            <person name="Kaster A.-K."/>
            <person name="Ovreas L."/>
            <person name="Rohde M."/>
            <person name="Galperin M.Y."/>
            <person name="Jogler C."/>
        </authorList>
    </citation>
    <scope>NUCLEOTIDE SEQUENCE [LARGE SCALE GENOMIC DNA]</scope>
    <source>
        <strain evidence="1 2">V202</strain>
    </source>
</reference>
<evidence type="ECO:0000313" key="2">
    <source>
        <dbReference type="Proteomes" id="UP000318384"/>
    </source>
</evidence>
<dbReference type="Proteomes" id="UP000318384">
    <property type="component" value="Chromosome"/>
</dbReference>
<name>A0A517WU26_9PLAN</name>